<reference evidence="1" key="1">
    <citation type="submission" date="2021-08" db="EMBL/GenBank/DDBJ databases">
        <authorList>
            <person name="Misof B."/>
            <person name="Oliver O."/>
            <person name="Podsiadlowski L."/>
            <person name="Donath A."/>
            <person name="Peters R."/>
            <person name="Mayer C."/>
            <person name="Rust J."/>
            <person name="Gunkel S."/>
            <person name="Lesny P."/>
            <person name="Martin S."/>
            <person name="Oeyen J.P."/>
            <person name="Petersen M."/>
            <person name="Panagiotis P."/>
            <person name="Wilbrandt J."/>
            <person name="Tanja T."/>
        </authorList>
    </citation>
    <scope>NUCLEOTIDE SEQUENCE</scope>
    <source>
        <strain evidence="1">GBR_01_08_01A</strain>
        <tissue evidence="1">Thorax + abdomen</tissue>
    </source>
</reference>
<dbReference type="EMBL" id="JAIFRP010001814">
    <property type="protein sequence ID" value="KAK2577729.1"/>
    <property type="molecule type" value="Genomic_DNA"/>
</dbReference>
<sequence>RSILVDEDAVRINLCSYSQRSSAKIGSIGVRDT</sequence>
<proteinExistence type="predicted"/>
<feature type="non-terminal residue" evidence="1">
    <location>
        <position position="1"/>
    </location>
</feature>
<evidence type="ECO:0000313" key="2">
    <source>
        <dbReference type="Proteomes" id="UP001258017"/>
    </source>
</evidence>
<gene>
    <name evidence="1" type="ORF">KPH14_000805</name>
</gene>
<evidence type="ECO:0000313" key="1">
    <source>
        <dbReference type="EMBL" id="KAK2577729.1"/>
    </source>
</evidence>
<protein>
    <submittedName>
        <fullName evidence="1">Uncharacterized protein</fullName>
    </submittedName>
</protein>
<reference evidence="1" key="2">
    <citation type="journal article" date="2023" name="Commun. Biol.">
        <title>Intrasexual cuticular hydrocarbon dimorphism in a wasp sheds light on hydrocarbon biosynthesis genes in Hymenoptera.</title>
        <authorList>
            <person name="Moris V.C."/>
            <person name="Podsiadlowski L."/>
            <person name="Martin S."/>
            <person name="Oeyen J.P."/>
            <person name="Donath A."/>
            <person name="Petersen M."/>
            <person name="Wilbrandt J."/>
            <person name="Misof B."/>
            <person name="Liedtke D."/>
            <person name="Thamm M."/>
            <person name="Scheiner R."/>
            <person name="Schmitt T."/>
            <person name="Niehuis O."/>
        </authorList>
    </citation>
    <scope>NUCLEOTIDE SEQUENCE</scope>
    <source>
        <strain evidence="1">GBR_01_08_01A</strain>
    </source>
</reference>
<name>A0AAD9VKE3_9HYME</name>
<accession>A0AAD9VKE3</accession>
<dbReference type="AlphaFoldDB" id="A0AAD9VKE3"/>
<comment type="caution">
    <text evidence="1">The sequence shown here is derived from an EMBL/GenBank/DDBJ whole genome shotgun (WGS) entry which is preliminary data.</text>
</comment>
<dbReference type="Proteomes" id="UP001258017">
    <property type="component" value="Unassembled WGS sequence"/>
</dbReference>
<keyword evidence="2" id="KW-1185">Reference proteome</keyword>
<organism evidence="1 2">
    <name type="scientific">Odynerus spinipes</name>
    <dbReference type="NCBI Taxonomy" id="1348599"/>
    <lineage>
        <taxon>Eukaryota</taxon>
        <taxon>Metazoa</taxon>
        <taxon>Ecdysozoa</taxon>
        <taxon>Arthropoda</taxon>
        <taxon>Hexapoda</taxon>
        <taxon>Insecta</taxon>
        <taxon>Pterygota</taxon>
        <taxon>Neoptera</taxon>
        <taxon>Endopterygota</taxon>
        <taxon>Hymenoptera</taxon>
        <taxon>Apocrita</taxon>
        <taxon>Aculeata</taxon>
        <taxon>Vespoidea</taxon>
        <taxon>Vespidae</taxon>
        <taxon>Eumeninae</taxon>
        <taxon>Odynerus</taxon>
    </lineage>
</organism>